<dbReference type="AlphaFoldDB" id="A0A7X0IHM8"/>
<evidence type="ECO:0000256" key="4">
    <source>
        <dbReference type="ARBA" id="ARBA00022801"/>
    </source>
</evidence>
<keyword evidence="11" id="KW-1185">Reference proteome</keyword>
<keyword evidence="8 9" id="KW-0961">Cell wall biogenesis/degradation</keyword>
<keyword evidence="7 9" id="KW-0482">Metalloprotease</keyword>
<dbReference type="GO" id="GO:0008237">
    <property type="term" value="F:metallopeptidase activity"/>
    <property type="evidence" value="ECO:0007669"/>
    <property type="project" value="UniProtKB-KW"/>
</dbReference>
<evidence type="ECO:0000256" key="1">
    <source>
        <dbReference type="ARBA" id="ARBA00001362"/>
    </source>
</evidence>
<dbReference type="CDD" id="cd14843">
    <property type="entry name" value="D-Ala-D-Ala_dipeptidase_like"/>
    <property type="match status" value="1"/>
</dbReference>
<dbReference type="PANTHER" id="PTHR43126:SF2">
    <property type="entry name" value="D-ALANYL-D-ALANINE DIPEPTIDASE"/>
    <property type="match status" value="1"/>
</dbReference>
<comment type="similarity">
    <text evidence="9">Belongs to the peptidase M15D family.</text>
</comment>
<name>A0A7X0IHM8_9ACTN</name>
<sequence>MAQHVLLSDPRIAAVPVKECGEPLVDLRHEKVIRVDSRLADLTGAYAHVRLSVADRLTEAQARLPRGLMLLLVEGYRPYALQESHFANRVARMRRARPGWTEKRLRAEAGRFVSPPDVAPHVSGGAVDVTLCTVDGTEMPMGTEVHATPPEYVDPRFTRSPLASEEAWANRRMLASALTAAGFVNHPAEWWHWSYGDRYWAFVEGAAHARYGPAAFEG</sequence>
<dbReference type="Proteomes" id="UP000555564">
    <property type="component" value="Unassembled WGS sequence"/>
</dbReference>
<protein>
    <recommendedName>
        <fullName evidence="9">D-alanyl-D-alanine dipeptidase</fullName>
        <shortName evidence="9">D-Ala-D-Ala dipeptidase</shortName>
        <ecNumber evidence="9">3.4.13.22</ecNumber>
    </recommendedName>
</protein>
<accession>A0A7X0IHM8</accession>
<dbReference type="PIRSF" id="PIRSF026671">
    <property type="entry name" value="AA_dipeptidase"/>
    <property type="match status" value="1"/>
</dbReference>
<dbReference type="PANTHER" id="PTHR43126">
    <property type="entry name" value="D-ALANYL-D-ALANINE DIPEPTIDASE"/>
    <property type="match status" value="1"/>
</dbReference>
<dbReference type="GO" id="GO:0071555">
    <property type="term" value="P:cell wall organization"/>
    <property type="evidence" value="ECO:0007669"/>
    <property type="project" value="UniProtKB-KW"/>
</dbReference>
<evidence type="ECO:0000256" key="8">
    <source>
        <dbReference type="ARBA" id="ARBA00023316"/>
    </source>
</evidence>
<dbReference type="InterPro" id="IPR000755">
    <property type="entry name" value="A_A_dipeptidase"/>
</dbReference>
<comment type="catalytic activity">
    <reaction evidence="1 9">
        <text>D-alanyl-D-alanine + H2O = 2 D-alanine</text>
        <dbReference type="Rhea" id="RHEA:20661"/>
        <dbReference type="ChEBI" id="CHEBI:15377"/>
        <dbReference type="ChEBI" id="CHEBI:57416"/>
        <dbReference type="ChEBI" id="CHEBI:57822"/>
        <dbReference type="EC" id="3.4.13.22"/>
    </reaction>
</comment>
<keyword evidence="3" id="KW-0479">Metal-binding</keyword>
<organism evidence="10 11">
    <name type="scientific">Sphaerisporangium rubeum</name>
    <dbReference type="NCBI Taxonomy" id="321317"/>
    <lineage>
        <taxon>Bacteria</taxon>
        <taxon>Bacillati</taxon>
        <taxon>Actinomycetota</taxon>
        <taxon>Actinomycetes</taxon>
        <taxon>Streptosporangiales</taxon>
        <taxon>Streptosporangiaceae</taxon>
        <taxon>Sphaerisporangium</taxon>
    </lineage>
</organism>
<dbReference type="GO" id="GO:0160237">
    <property type="term" value="F:D-Ala-D-Ala dipeptidase activity"/>
    <property type="evidence" value="ECO:0007669"/>
    <property type="project" value="UniProtKB-EC"/>
</dbReference>
<dbReference type="Gene3D" id="3.30.1380.10">
    <property type="match status" value="1"/>
</dbReference>
<keyword evidence="2 9" id="KW-0645">Protease</keyword>
<dbReference type="EMBL" id="JACHIU010000001">
    <property type="protein sequence ID" value="MBB6475357.1"/>
    <property type="molecule type" value="Genomic_DNA"/>
</dbReference>
<evidence type="ECO:0000313" key="11">
    <source>
        <dbReference type="Proteomes" id="UP000555564"/>
    </source>
</evidence>
<evidence type="ECO:0000256" key="6">
    <source>
        <dbReference type="ARBA" id="ARBA00022997"/>
    </source>
</evidence>
<dbReference type="InterPro" id="IPR009045">
    <property type="entry name" value="Zn_M74/Hedgehog-like"/>
</dbReference>
<evidence type="ECO:0000256" key="2">
    <source>
        <dbReference type="ARBA" id="ARBA00022670"/>
    </source>
</evidence>
<comment type="caution">
    <text evidence="10">The sequence shown here is derived from an EMBL/GenBank/DDBJ whole genome shotgun (WGS) entry which is preliminary data.</text>
</comment>
<keyword evidence="4 9" id="KW-0378">Hydrolase</keyword>
<keyword evidence="5" id="KW-0862">Zinc</keyword>
<gene>
    <name evidence="10" type="ORF">BJ992_004788</name>
</gene>
<evidence type="ECO:0000256" key="5">
    <source>
        <dbReference type="ARBA" id="ARBA00022833"/>
    </source>
</evidence>
<evidence type="ECO:0000256" key="7">
    <source>
        <dbReference type="ARBA" id="ARBA00023049"/>
    </source>
</evidence>
<proteinExistence type="inferred from homology"/>
<dbReference type="Pfam" id="PF01427">
    <property type="entry name" value="Peptidase_M15"/>
    <property type="match status" value="1"/>
</dbReference>
<comment type="function">
    <text evidence="9">Catalyzes hydrolysis of the D-alanyl-D-alanine dipeptide.</text>
</comment>
<dbReference type="GO" id="GO:0046872">
    <property type="term" value="F:metal ion binding"/>
    <property type="evidence" value="ECO:0007669"/>
    <property type="project" value="UniProtKB-KW"/>
</dbReference>
<dbReference type="SUPFAM" id="SSF55166">
    <property type="entry name" value="Hedgehog/DD-peptidase"/>
    <property type="match status" value="1"/>
</dbReference>
<dbReference type="GO" id="GO:0006508">
    <property type="term" value="P:proteolysis"/>
    <property type="evidence" value="ECO:0007669"/>
    <property type="project" value="UniProtKB-KW"/>
</dbReference>
<dbReference type="EC" id="3.4.13.22" evidence="9"/>
<dbReference type="RefSeq" id="WP_184984609.1">
    <property type="nucleotide sequence ID" value="NZ_BAAALO010000003.1"/>
</dbReference>
<evidence type="ECO:0000313" key="10">
    <source>
        <dbReference type="EMBL" id="MBB6475357.1"/>
    </source>
</evidence>
<keyword evidence="6 9" id="KW-0224">Dipeptidase</keyword>
<evidence type="ECO:0000256" key="3">
    <source>
        <dbReference type="ARBA" id="ARBA00022723"/>
    </source>
</evidence>
<evidence type="ECO:0000256" key="9">
    <source>
        <dbReference type="PIRNR" id="PIRNR026671"/>
    </source>
</evidence>
<reference evidence="10 11" key="1">
    <citation type="submission" date="2020-08" db="EMBL/GenBank/DDBJ databases">
        <title>Sequencing the genomes of 1000 actinobacteria strains.</title>
        <authorList>
            <person name="Klenk H.-P."/>
        </authorList>
    </citation>
    <scope>NUCLEOTIDE SEQUENCE [LARGE SCALE GENOMIC DNA]</scope>
    <source>
        <strain evidence="10 11">DSM 44936</strain>
    </source>
</reference>